<keyword evidence="6" id="KW-0506">mRNA capping</keyword>
<dbReference type="GO" id="GO:0003723">
    <property type="term" value="F:RNA binding"/>
    <property type="evidence" value="ECO:0007669"/>
    <property type="project" value="UniProtKB-KW"/>
</dbReference>
<evidence type="ECO:0000313" key="10">
    <source>
        <dbReference type="EMBL" id="KAL3686881.1"/>
    </source>
</evidence>
<dbReference type="GO" id="GO:0004482">
    <property type="term" value="F:mRNA 5'-cap (guanine-N7-)-methyltransferase activity"/>
    <property type="evidence" value="ECO:0007669"/>
    <property type="project" value="UniProtKB-EC"/>
</dbReference>
<comment type="caution">
    <text evidence="10">The sequence shown here is derived from an EMBL/GenBank/DDBJ whole genome shotgun (WGS) entry which is preliminary data.</text>
</comment>
<feature type="compositionally biased region" description="Basic and acidic residues" evidence="8">
    <location>
        <begin position="341"/>
        <end position="376"/>
    </location>
</feature>
<keyword evidence="2" id="KW-0489">Methyltransferase</keyword>
<feature type="region of interest" description="Disordered" evidence="8">
    <location>
        <begin position="332"/>
        <end position="567"/>
    </location>
</feature>
<dbReference type="Pfam" id="PF03291">
    <property type="entry name" value="mRNA_G-N7_MeTrfase"/>
    <property type="match status" value="1"/>
</dbReference>
<dbReference type="Gene3D" id="3.40.50.150">
    <property type="entry name" value="Vaccinia Virus protein VP39"/>
    <property type="match status" value="1"/>
</dbReference>
<keyword evidence="3" id="KW-0808">Transferase</keyword>
<evidence type="ECO:0000256" key="2">
    <source>
        <dbReference type="ARBA" id="ARBA00022603"/>
    </source>
</evidence>
<dbReference type="PANTHER" id="PTHR12189">
    <property type="entry name" value="MRNA GUANINE-7- METHYLTRANSFERASE"/>
    <property type="match status" value="1"/>
</dbReference>
<accession>A0ABD3H7T9</accession>
<feature type="compositionally biased region" description="Polar residues" evidence="8">
    <location>
        <begin position="479"/>
        <end position="494"/>
    </location>
</feature>
<evidence type="ECO:0000256" key="8">
    <source>
        <dbReference type="SAM" id="MobiDB-lite"/>
    </source>
</evidence>
<feature type="domain" description="MRNA cap 0 methyltransferase" evidence="9">
    <location>
        <begin position="17"/>
        <end position="303"/>
    </location>
</feature>
<dbReference type="AlphaFoldDB" id="A0ABD3H7T9"/>
<organism evidence="10 11">
    <name type="scientific">Riccia sorocarpa</name>
    <dbReference type="NCBI Taxonomy" id="122646"/>
    <lineage>
        <taxon>Eukaryota</taxon>
        <taxon>Viridiplantae</taxon>
        <taxon>Streptophyta</taxon>
        <taxon>Embryophyta</taxon>
        <taxon>Marchantiophyta</taxon>
        <taxon>Marchantiopsida</taxon>
        <taxon>Marchantiidae</taxon>
        <taxon>Marchantiales</taxon>
        <taxon>Ricciaceae</taxon>
        <taxon>Riccia</taxon>
    </lineage>
</organism>
<dbReference type="EMBL" id="JBJQOH010000004">
    <property type="protein sequence ID" value="KAL3686881.1"/>
    <property type="molecule type" value="Genomic_DNA"/>
</dbReference>
<sequence length="567" mass="63091">MAALSFIPAGVIGGCPPSWCLHNRLLGFVKTVLIRQLVEPGAVVCDLFCGRNLDADKWAEAKIARYIGVDLSASALEGAREEWEQKEKPFPADFCELDPCMLNLRNQIQEYGMPADVVCCFAHLPDCFTSEEMVRSLLRNISSVLRPGGYFFGSAPDSSTIWYKYQKAVEDAMRAGALRFQGALPSIRTDLYKISFDDDRFHRFGSKFFLRFSDDGFPAQSQTLIHFPSLLRLAEEFDLECVEVRNLQEFYEDSYGPFGDVLRSSCGSLVDQEGNPIMDFKGRLNAQSVDVLSLYTTIIFRKLVQNSEPCTGTEPILKEPAPEPRLSVYTRRVPLQHTHSNTKERIAGNGKLDDHEIPQEGPDRGNENSLEDEHPSFLRTVTNGRKLSNGKPDEGDQLQQSDCHTTVTNGQTNYDEKPDEGEPSEQTDCRNTPTNDDENSDEKKPDEGEPSEQTDCRPDPTPTNDDENSDEKKPDEGQPSEQTDCANTVMNCHANSDGKEGHTSQEIDCLSTVCNGHTKSDGRPDEGNQGNNSSSSDDSMDPIHRTVLDNYNARCDQTGAPREQTAG</sequence>
<evidence type="ECO:0000256" key="1">
    <source>
        <dbReference type="ARBA" id="ARBA00011926"/>
    </source>
</evidence>
<keyword evidence="5" id="KW-0694">RNA-binding</keyword>
<name>A0ABD3H7T9_9MARC</name>
<feature type="compositionally biased region" description="Polar residues" evidence="8">
    <location>
        <begin position="397"/>
        <end position="413"/>
    </location>
</feature>
<evidence type="ECO:0000259" key="9">
    <source>
        <dbReference type="PROSITE" id="PS51562"/>
    </source>
</evidence>
<dbReference type="Proteomes" id="UP001633002">
    <property type="component" value="Unassembled WGS sequence"/>
</dbReference>
<proteinExistence type="predicted"/>
<protein>
    <recommendedName>
        <fullName evidence="1">mRNA (guanine-N(7))-methyltransferase</fullName>
        <ecNumber evidence="1">2.1.1.56</ecNumber>
    </recommendedName>
</protein>
<dbReference type="CDD" id="cd02440">
    <property type="entry name" value="AdoMet_MTases"/>
    <property type="match status" value="1"/>
</dbReference>
<evidence type="ECO:0000256" key="7">
    <source>
        <dbReference type="ARBA" id="ARBA00044712"/>
    </source>
</evidence>
<dbReference type="PROSITE" id="PS51562">
    <property type="entry name" value="RNA_CAP0_MT"/>
    <property type="match status" value="1"/>
</dbReference>
<evidence type="ECO:0000256" key="3">
    <source>
        <dbReference type="ARBA" id="ARBA00022679"/>
    </source>
</evidence>
<gene>
    <name evidence="10" type="ORF">R1sor_013190</name>
</gene>
<dbReference type="EC" id="2.1.1.56" evidence="1"/>
<keyword evidence="11" id="KW-1185">Reference proteome</keyword>
<keyword evidence="4" id="KW-0949">S-adenosyl-L-methionine</keyword>
<evidence type="ECO:0000256" key="4">
    <source>
        <dbReference type="ARBA" id="ARBA00022691"/>
    </source>
</evidence>
<dbReference type="InterPro" id="IPR039753">
    <property type="entry name" value="RG7MT1"/>
</dbReference>
<feature type="compositionally biased region" description="Basic and acidic residues" evidence="8">
    <location>
        <begin position="496"/>
        <end position="505"/>
    </location>
</feature>
<reference evidence="10 11" key="1">
    <citation type="submission" date="2024-09" db="EMBL/GenBank/DDBJ databases">
        <title>Chromosome-scale assembly of Riccia sorocarpa.</title>
        <authorList>
            <person name="Paukszto L."/>
        </authorList>
    </citation>
    <scope>NUCLEOTIDE SEQUENCE [LARGE SCALE GENOMIC DNA]</scope>
    <source>
        <strain evidence="10">LP-2024</strain>
        <tissue evidence="10">Aerial parts of the thallus</tissue>
    </source>
</reference>
<keyword evidence="6" id="KW-0507">mRNA processing</keyword>
<dbReference type="PANTHER" id="PTHR12189:SF3">
    <property type="entry name" value="MRNA (GUANINE-N(7))-METHYLTRANSFERASE"/>
    <property type="match status" value="1"/>
</dbReference>
<evidence type="ECO:0000256" key="6">
    <source>
        <dbReference type="ARBA" id="ARBA00023042"/>
    </source>
</evidence>
<dbReference type="InterPro" id="IPR004971">
    <property type="entry name" value="mRNA_G-N7_MeTrfase_dom"/>
</dbReference>
<evidence type="ECO:0000313" key="11">
    <source>
        <dbReference type="Proteomes" id="UP001633002"/>
    </source>
</evidence>
<dbReference type="InterPro" id="IPR029063">
    <property type="entry name" value="SAM-dependent_MTases_sf"/>
</dbReference>
<evidence type="ECO:0000256" key="5">
    <source>
        <dbReference type="ARBA" id="ARBA00022884"/>
    </source>
</evidence>
<dbReference type="SUPFAM" id="SSF53335">
    <property type="entry name" value="S-adenosyl-L-methionine-dependent methyltransferases"/>
    <property type="match status" value="1"/>
</dbReference>
<comment type="catalytic activity">
    <reaction evidence="7">
        <text>a 5'-end (5'-triphosphoguanosine)-ribonucleoside in mRNA + S-adenosyl-L-methionine = a 5'-end (N(7)-methyl 5'-triphosphoguanosine)-ribonucleoside in mRNA + S-adenosyl-L-homocysteine</text>
        <dbReference type="Rhea" id="RHEA:67008"/>
        <dbReference type="Rhea" id="RHEA-COMP:17166"/>
        <dbReference type="Rhea" id="RHEA-COMP:17167"/>
        <dbReference type="ChEBI" id="CHEBI:57856"/>
        <dbReference type="ChEBI" id="CHEBI:59789"/>
        <dbReference type="ChEBI" id="CHEBI:156461"/>
        <dbReference type="ChEBI" id="CHEBI:167617"/>
        <dbReference type="EC" id="2.1.1.56"/>
    </reaction>
</comment>